<dbReference type="Proteomes" id="UP000628079">
    <property type="component" value="Unassembled WGS sequence"/>
</dbReference>
<feature type="transmembrane region" description="Helical" evidence="1">
    <location>
        <begin position="96"/>
        <end position="114"/>
    </location>
</feature>
<evidence type="ECO:0000313" key="3">
    <source>
        <dbReference type="Proteomes" id="UP000628079"/>
    </source>
</evidence>
<sequence length="348" mass="35713">MRTQTAPRPTVPVPASDPARAVTALEDAGLVSPDRHDEALALLGTVLASDAGTQPTATLRRRLGEVATYVGVAFVLAAVAVFLAPRWLDLGWVTRVAMIAGAGLVLALAGWGVARPVGGFAALRAGGHESRLRLVSVLLTGAAGAGAAAAGVAVLEQVQRSGTEMEHGTRVGLAGFGTLVVLAAAAYVLAPTLVAHAALVVGVGYTVPFLSQELGLHSGRPIGFGFLAAGVVWLVLAERDRWREGLAARLVGVGFLFAGAQAQLASDTRWVGYVLTFAVGVAAFLLHLTRRAWPYLVLGVAGVTVAVPEALIDWTEGTLGTAVALLGAGLALLLSGLLALRLRRDEPS</sequence>
<dbReference type="RefSeq" id="WP_035947257.1">
    <property type="nucleotide sequence ID" value="NZ_BMEA01000001.1"/>
</dbReference>
<reference evidence="2" key="1">
    <citation type="journal article" date="2014" name="Int. J. Syst. Evol. Microbiol.">
        <title>Complete genome sequence of Corynebacterium casei LMG S-19264T (=DSM 44701T), isolated from a smear-ripened cheese.</title>
        <authorList>
            <consortium name="US DOE Joint Genome Institute (JGI-PGF)"/>
            <person name="Walter F."/>
            <person name="Albersmeier A."/>
            <person name="Kalinowski J."/>
            <person name="Ruckert C."/>
        </authorList>
    </citation>
    <scope>NUCLEOTIDE SEQUENCE</scope>
    <source>
        <strain evidence="2">CGMCC 1.10749</strain>
    </source>
</reference>
<gene>
    <name evidence="2" type="ORF">GCM10011314_08110</name>
</gene>
<dbReference type="AlphaFoldDB" id="A0A8H9FTL4"/>
<name>A0A8H9FTL4_9MICO</name>
<keyword evidence="1" id="KW-0472">Membrane</keyword>
<feature type="transmembrane region" description="Helical" evidence="1">
    <location>
        <begin position="66"/>
        <end position="84"/>
    </location>
</feature>
<keyword evidence="1" id="KW-1133">Transmembrane helix</keyword>
<feature type="transmembrane region" description="Helical" evidence="1">
    <location>
        <begin position="246"/>
        <end position="264"/>
    </location>
</feature>
<feature type="transmembrane region" description="Helical" evidence="1">
    <location>
        <begin position="134"/>
        <end position="155"/>
    </location>
</feature>
<keyword evidence="1" id="KW-0812">Transmembrane</keyword>
<proteinExistence type="predicted"/>
<evidence type="ECO:0008006" key="4">
    <source>
        <dbReference type="Google" id="ProtNLM"/>
    </source>
</evidence>
<feature type="transmembrane region" description="Helical" evidence="1">
    <location>
        <begin position="176"/>
        <end position="199"/>
    </location>
</feature>
<evidence type="ECO:0000256" key="1">
    <source>
        <dbReference type="SAM" id="Phobius"/>
    </source>
</evidence>
<comment type="caution">
    <text evidence="2">The sequence shown here is derived from an EMBL/GenBank/DDBJ whole genome shotgun (WGS) entry which is preliminary data.</text>
</comment>
<feature type="transmembrane region" description="Helical" evidence="1">
    <location>
        <begin position="219"/>
        <end position="237"/>
    </location>
</feature>
<feature type="transmembrane region" description="Helical" evidence="1">
    <location>
        <begin position="295"/>
        <end position="312"/>
    </location>
</feature>
<feature type="transmembrane region" description="Helical" evidence="1">
    <location>
        <begin position="318"/>
        <end position="340"/>
    </location>
</feature>
<reference evidence="2" key="2">
    <citation type="submission" date="2020-09" db="EMBL/GenBank/DDBJ databases">
        <authorList>
            <person name="Sun Q."/>
            <person name="Zhou Y."/>
        </authorList>
    </citation>
    <scope>NUCLEOTIDE SEQUENCE</scope>
    <source>
        <strain evidence="2">CGMCC 1.10749</strain>
    </source>
</reference>
<evidence type="ECO:0000313" key="2">
    <source>
        <dbReference type="EMBL" id="GGB71125.1"/>
    </source>
</evidence>
<organism evidence="2 3">
    <name type="scientific">Knoellia flava</name>
    <dbReference type="NCBI Taxonomy" id="913969"/>
    <lineage>
        <taxon>Bacteria</taxon>
        <taxon>Bacillati</taxon>
        <taxon>Actinomycetota</taxon>
        <taxon>Actinomycetes</taxon>
        <taxon>Micrococcales</taxon>
        <taxon>Intrasporangiaceae</taxon>
        <taxon>Knoellia</taxon>
    </lineage>
</organism>
<accession>A0A8H9FTL4</accession>
<feature type="transmembrane region" description="Helical" evidence="1">
    <location>
        <begin position="270"/>
        <end position="288"/>
    </location>
</feature>
<dbReference type="EMBL" id="BMEA01000001">
    <property type="protein sequence ID" value="GGB71125.1"/>
    <property type="molecule type" value="Genomic_DNA"/>
</dbReference>
<protein>
    <recommendedName>
        <fullName evidence="4">DUF2157 domain-containing protein</fullName>
    </recommendedName>
</protein>